<evidence type="ECO:0000256" key="1">
    <source>
        <dbReference type="SAM" id="MobiDB-lite"/>
    </source>
</evidence>
<evidence type="ECO:0000313" key="3">
    <source>
        <dbReference type="Proteomes" id="UP000245771"/>
    </source>
</evidence>
<feature type="region of interest" description="Disordered" evidence="1">
    <location>
        <begin position="493"/>
        <end position="552"/>
    </location>
</feature>
<protein>
    <submittedName>
        <fullName evidence="2">Uncharacterized protein</fullName>
    </submittedName>
</protein>
<dbReference type="InParanoid" id="A0A316VFP5"/>
<dbReference type="RefSeq" id="XP_025355123.1">
    <property type="nucleotide sequence ID" value="XM_025502221.1"/>
</dbReference>
<gene>
    <name evidence="2" type="ORF">FA14DRAFT_34586</name>
</gene>
<feature type="compositionally biased region" description="Basic and acidic residues" evidence="1">
    <location>
        <begin position="505"/>
        <end position="523"/>
    </location>
</feature>
<feature type="compositionally biased region" description="Low complexity" evidence="1">
    <location>
        <begin position="375"/>
        <end position="384"/>
    </location>
</feature>
<feature type="region of interest" description="Disordered" evidence="1">
    <location>
        <begin position="19"/>
        <end position="111"/>
    </location>
</feature>
<dbReference type="GeneID" id="37024002"/>
<accession>A0A316VFP5</accession>
<dbReference type="AlphaFoldDB" id="A0A316VFP5"/>
<feature type="region of interest" description="Disordered" evidence="1">
    <location>
        <begin position="198"/>
        <end position="287"/>
    </location>
</feature>
<dbReference type="Proteomes" id="UP000245771">
    <property type="component" value="Unassembled WGS sequence"/>
</dbReference>
<keyword evidence="3" id="KW-1185">Reference proteome</keyword>
<sequence>MTLTEVRFQSPHSISTGLYRPLQTFEAPNTTTSPPLSSIHQRSASLGGPSHESRMAMTGTDEFRERKRRFELEAGGGLDRQAAARFTSNSPPSRMYPRGSSGAGVERNGHASPRARYATAYGQMEYAEEDADAYNKRRRIEETEYASAEDYRRARMQSELASGNGGGIDERYAHPQEHRRSIGEDSFDPTVPLARRRGDAAQAKASRLHIDTGYGGGTEVDMFGRPRLAPQPATHGIKSAPPHKISFSERGDSAFDPRGYGGAPPGNIRVQGEAPGGVGHPQGAAGPYQRRLEADGYVTNEGQGAIPSQRREAGHYAAAPSNLAPGVAALRGGMAPSATPLTASRAFVPQTATLPSPAYHTTKFIGQAGGAGPINASVNANNHSSSREQVPPGPRTAGFNPPATARLPDHLRSPPSSKTQFLSLFSNFYDSLQDSRTLKATLEDQVRRSNTLLQTLRSSARVLEVTVERRLNSERAIWEQKVHALEERCRRLERRTGAGSPTPPKEVEKATEGSNGRAEEDGKSASPASGSNHASEKGSDNEAKADNESSKR</sequence>
<organism evidence="2 3">
    <name type="scientific">Meira miltonrushii</name>
    <dbReference type="NCBI Taxonomy" id="1280837"/>
    <lineage>
        <taxon>Eukaryota</taxon>
        <taxon>Fungi</taxon>
        <taxon>Dikarya</taxon>
        <taxon>Basidiomycota</taxon>
        <taxon>Ustilaginomycotina</taxon>
        <taxon>Exobasidiomycetes</taxon>
        <taxon>Exobasidiales</taxon>
        <taxon>Brachybasidiaceae</taxon>
        <taxon>Meira</taxon>
    </lineage>
</organism>
<dbReference type="EMBL" id="KZ819603">
    <property type="protein sequence ID" value="PWN34821.1"/>
    <property type="molecule type" value="Genomic_DNA"/>
</dbReference>
<feature type="compositionally biased region" description="Polar residues" evidence="1">
    <location>
        <begin position="26"/>
        <end position="44"/>
    </location>
</feature>
<feature type="compositionally biased region" description="Basic and acidic residues" evidence="1">
    <location>
        <begin position="534"/>
        <end position="552"/>
    </location>
</feature>
<feature type="compositionally biased region" description="Basic and acidic residues" evidence="1">
    <location>
        <begin position="61"/>
        <end position="72"/>
    </location>
</feature>
<dbReference type="OrthoDB" id="2138242at2759"/>
<feature type="compositionally biased region" description="Basic and acidic residues" evidence="1">
    <location>
        <begin position="246"/>
        <end position="255"/>
    </location>
</feature>
<evidence type="ECO:0000313" key="2">
    <source>
        <dbReference type="EMBL" id="PWN34821.1"/>
    </source>
</evidence>
<feature type="region of interest" description="Disordered" evidence="1">
    <location>
        <begin position="375"/>
        <end position="416"/>
    </location>
</feature>
<name>A0A316VFP5_9BASI</name>
<proteinExistence type="predicted"/>
<reference evidence="2 3" key="1">
    <citation type="journal article" date="2018" name="Mol. Biol. Evol.">
        <title>Broad Genomic Sampling Reveals a Smut Pathogenic Ancestry of the Fungal Clade Ustilaginomycotina.</title>
        <authorList>
            <person name="Kijpornyongpan T."/>
            <person name="Mondo S.J."/>
            <person name="Barry K."/>
            <person name="Sandor L."/>
            <person name="Lee J."/>
            <person name="Lipzen A."/>
            <person name="Pangilinan J."/>
            <person name="LaButti K."/>
            <person name="Hainaut M."/>
            <person name="Henrissat B."/>
            <person name="Grigoriev I.V."/>
            <person name="Spatafora J.W."/>
            <person name="Aime M.C."/>
        </authorList>
    </citation>
    <scope>NUCLEOTIDE SEQUENCE [LARGE SCALE GENOMIC DNA]</scope>
    <source>
        <strain evidence="2 3">MCA 3882</strain>
    </source>
</reference>